<dbReference type="AlphaFoldDB" id="A0A418SEU4"/>
<dbReference type="EMBL" id="CP060436">
    <property type="protein sequence ID" value="QPM89059.1"/>
    <property type="molecule type" value="Genomic_DNA"/>
</dbReference>
<dbReference type="Proteomes" id="UP000283786">
    <property type="component" value="Chromosome"/>
</dbReference>
<name>A0A418SEU4_9RHOB</name>
<keyword evidence="7" id="KW-1185">Reference proteome</keyword>
<evidence type="ECO:0000313" key="7">
    <source>
        <dbReference type="Proteomes" id="UP000283786"/>
    </source>
</evidence>
<reference evidence="6 7" key="1">
    <citation type="submission" date="2020-08" db="EMBL/GenBank/DDBJ databases">
        <title>Genome sequence of Rhodobacteraceae bacterium Lw-13e.</title>
        <authorList>
            <person name="Poehlein A."/>
            <person name="Wolter L."/>
            <person name="Daniel R."/>
            <person name="Brinkhoff T."/>
        </authorList>
    </citation>
    <scope>NUCLEOTIDE SEQUENCE [LARGE SCALE GENOMIC DNA]</scope>
    <source>
        <strain evidence="6 7">Lw-13e</strain>
    </source>
</reference>
<dbReference type="Gene3D" id="2.40.160.20">
    <property type="match status" value="1"/>
</dbReference>
<dbReference type="PANTHER" id="PTHR34001">
    <property type="entry name" value="BLL7405 PROTEIN"/>
    <property type="match status" value="1"/>
</dbReference>
<dbReference type="PANTHER" id="PTHR34001:SF3">
    <property type="entry name" value="BLL7405 PROTEIN"/>
    <property type="match status" value="1"/>
</dbReference>
<evidence type="ECO:0000256" key="4">
    <source>
        <dbReference type="ARBA" id="ARBA00038306"/>
    </source>
</evidence>
<evidence type="ECO:0000256" key="3">
    <source>
        <dbReference type="ARBA" id="ARBA00023136"/>
    </source>
</evidence>
<dbReference type="KEGG" id="palw:PSAL_002680"/>
<feature type="domain" description="Outer membrane protein beta-barrel" evidence="5">
    <location>
        <begin position="29"/>
        <end position="184"/>
    </location>
</feature>
<gene>
    <name evidence="6" type="ORF">PSAL_002680</name>
</gene>
<dbReference type="InterPro" id="IPR051692">
    <property type="entry name" value="OMP-like"/>
</dbReference>
<dbReference type="InterPro" id="IPR027385">
    <property type="entry name" value="Beta-barrel_OMP"/>
</dbReference>
<evidence type="ECO:0000256" key="2">
    <source>
        <dbReference type="ARBA" id="ARBA00022729"/>
    </source>
</evidence>
<keyword evidence="2" id="KW-0732">Signal</keyword>
<dbReference type="SUPFAM" id="SSF56925">
    <property type="entry name" value="OMPA-like"/>
    <property type="match status" value="1"/>
</dbReference>
<accession>A0A418SEU4</accession>
<evidence type="ECO:0000259" key="5">
    <source>
        <dbReference type="Pfam" id="PF13505"/>
    </source>
</evidence>
<evidence type="ECO:0000256" key="1">
    <source>
        <dbReference type="ARBA" id="ARBA00004370"/>
    </source>
</evidence>
<dbReference type="Pfam" id="PF13505">
    <property type="entry name" value="OMP_b-brl"/>
    <property type="match status" value="1"/>
</dbReference>
<sequence>MNRLNILAATTALFAAGPAFAGAYTEAPADPVIVTPVIVEPSADWTGFYGGASLGYGDLDKGSFSDDSMVYGLHAGYDHDFGDFVLGGEAEYQARDMWENGAADSTRLKARLGYDLGSTLVYGVAGGSMVDDQWGYNVGFGAEHMLNANWSVGAEYLYENISDFDDSPSDLTGNTVAARVNYRF</sequence>
<organism evidence="6 7">
    <name type="scientific">Pseudooceanicola algae</name>
    <dbReference type="NCBI Taxonomy" id="1537215"/>
    <lineage>
        <taxon>Bacteria</taxon>
        <taxon>Pseudomonadati</taxon>
        <taxon>Pseudomonadota</taxon>
        <taxon>Alphaproteobacteria</taxon>
        <taxon>Rhodobacterales</taxon>
        <taxon>Paracoccaceae</taxon>
        <taxon>Pseudooceanicola</taxon>
    </lineage>
</organism>
<dbReference type="InterPro" id="IPR011250">
    <property type="entry name" value="OMP/PagP_B-barrel"/>
</dbReference>
<comment type="subcellular location">
    <subcellularLocation>
        <location evidence="1">Membrane</location>
    </subcellularLocation>
</comment>
<proteinExistence type="inferred from homology"/>
<protein>
    <recommendedName>
        <fullName evidence="5">Outer membrane protein beta-barrel domain-containing protein</fullName>
    </recommendedName>
</protein>
<dbReference type="GO" id="GO:0016020">
    <property type="term" value="C:membrane"/>
    <property type="evidence" value="ECO:0007669"/>
    <property type="project" value="UniProtKB-SubCell"/>
</dbReference>
<evidence type="ECO:0000313" key="6">
    <source>
        <dbReference type="EMBL" id="QPM89059.1"/>
    </source>
</evidence>
<dbReference type="RefSeq" id="WP_196222817.1">
    <property type="nucleotide sequence ID" value="NZ_CP060436.1"/>
</dbReference>
<comment type="similarity">
    <text evidence="4">Belongs to the Omp25/RopB family.</text>
</comment>
<keyword evidence="3" id="KW-0472">Membrane</keyword>